<evidence type="ECO:0000259" key="3">
    <source>
        <dbReference type="Pfam" id="PF00437"/>
    </source>
</evidence>
<reference evidence="4 5" key="1">
    <citation type="submission" date="2018-11" db="EMBL/GenBank/DDBJ databases">
        <title>Draft genome of Simplicispira Flexivirga sp. BO-16.</title>
        <authorList>
            <person name="Im W.T."/>
        </authorList>
    </citation>
    <scope>NUCLEOTIDE SEQUENCE [LARGE SCALE GENOMIC DNA]</scope>
    <source>
        <strain evidence="4 5">BO-16</strain>
    </source>
</reference>
<dbReference type="NCBIfam" id="TIGR03819">
    <property type="entry name" value="heli_sec_ATPase"/>
    <property type="match status" value="1"/>
</dbReference>
<protein>
    <submittedName>
        <fullName evidence="4">TadA family conjugal transfer-associated ATPase</fullName>
    </submittedName>
</protein>
<dbReference type="InterPro" id="IPR050921">
    <property type="entry name" value="T4SS_GSP_E_ATPase"/>
</dbReference>
<dbReference type="Pfam" id="PF00437">
    <property type="entry name" value="T2SSE"/>
    <property type="match status" value="1"/>
</dbReference>
<dbReference type="InterPro" id="IPR017975">
    <property type="entry name" value="Tubulin_CS"/>
</dbReference>
<dbReference type="InterPro" id="IPR027417">
    <property type="entry name" value="P-loop_NTPase"/>
</dbReference>
<dbReference type="AlphaFoldDB" id="A0A3M9LZ91"/>
<dbReference type="Gene3D" id="3.30.450.380">
    <property type="match status" value="1"/>
</dbReference>
<evidence type="ECO:0000256" key="2">
    <source>
        <dbReference type="SAM" id="MobiDB-lite"/>
    </source>
</evidence>
<dbReference type="PANTHER" id="PTHR30486:SF6">
    <property type="entry name" value="TYPE IV PILUS RETRACTATION ATPASE PILT"/>
    <property type="match status" value="1"/>
</dbReference>
<dbReference type="EMBL" id="RJJQ01000023">
    <property type="protein sequence ID" value="RNI18307.1"/>
    <property type="molecule type" value="Genomic_DNA"/>
</dbReference>
<dbReference type="GO" id="GO:0016887">
    <property type="term" value="F:ATP hydrolysis activity"/>
    <property type="evidence" value="ECO:0007669"/>
    <property type="project" value="InterPro"/>
</dbReference>
<comment type="caution">
    <text evidence="4">The sequence shown here is derived from an EMBL/GenBank/DDBJ whole genome shotgun (WGS) entry which is preliminary data.</text>
</comment>
<dbReference type="PROSITE" id="PS00227">
    <property type="entry name" value="TUBULIN"/>
    <property type="match status" value="1"/>
</dbReference>
<evidence type="ECO:0000313" key="4">
    <source>
        <dbReference type="EMBL" id="RNI18307.1"/>
    </source>
</evidence>
<dbReference type="Gene3D" id="3.40.50.300">
    <property type="entry name" value="P-loop containing nucleotide triphosphate hydrolases"/>
    <property type="match status" value="1"/>
</dbReference>
<comment type="similarity">
    <text evidence="1">Belongs to the GSP E family.</text>
</comment>
<dbReference type="SUPFAM" id="SSF52540">
    <property type="entry name" value="P-loop containing nucleoside triphosphate hydrolases"/>
    <property type="match status" value="1"/>
</dbReference>
<sequence>MRPVAARPCGGRGGRGVSERSERPAGDPAVGAALWAEIRDGRPPTPESVDGLAAVDAAVLGRHSVQTLAGRLRADVFGAGPLDPLLTIPGVTDVLVNGTGGTWLDRGRGLERTDVDVGDAAAVRRLAVRLASRAGRRLDETVPYVDGLLPGGVRLHAVLPPLVEGAAHISLRVPRRHPPRLDELAATGTCDARGLAVLRRIVAARVAFLVSGGTGSGKTTLLAAMLAEVVAGERIVIVEDVRELHVDHPHVIRLESRAPNVEGSGEISLSTLVRQSLRMRPDRLVVGEVRGAEVRELLSALNTGHEGGCGTVHANTSGDVLARFEALGALAEMSADAVRSQLASALQVVIHLRREGGVRTVEEIGVIGWSGGRLGVTPAMRRVDGVLRDTTGRAALDALLAGGDPV</sequence>
<keyword evidence="5" id="KW-1185">Reference proteome</keyword>
<dbReference type="PANTHER" id="PTHR30486">
    <property type="entry name" value="TWITCHING MOTILITY PROTEIN PILT"/>
    <property type="match status" value="1"/>
</dbReference>
<dbReference type="GO" id="GO:0007017">
    <property type="term" value="P:microtubule-based process"/>
    <property type="evidence" value="ECO:0007669"/>
    <property type="project" value="InterPro"/>
</dbReference>
<gene>
    <name evidence="4" type="ORF">EFY87_18085</name>
</gene>
<dbReference type="CDD" id="cd01130">
    <property type="entry name" value="VirB11-like_ATPase"/>
    <property type="match status" value="1"/>
</dbReference>
<organism evidence="4 5">
    <name type="scientific">Flexivirga caeni</name>
    <dbReference type="NCBI Taxonomy" id="2294115"/>
    <lineage>
        <taxon>Bacteria</taxon>
        <taxon>Bacillati</taxon>
        <taxon>Actinomycetota</taxon>
        <taxon>Actinomycetes</taxon>
        <taxon>Micrococcales</taxon>
        <taxon>Dermacoccaceae</taxon>
        <taxon>Flexivirga</taxon>
    </lineage>
</organism>
<dbReference type="OrthoDB" id="9810761at2"/>
<feature type="region of interest" description="Disordered" evidence="2">
    <location>
        <begin position="1"/>
        <end position="28"/>
    </location>
</feature>
<dbReference type="GO" id="GO:0005874">
    <property type="term" value="C:microtubule"/>
    <property type="evidence" value="ECO:0007669"/>
    <property type="project" value="InterPro"/>
</dbReference>
<proteinExistence type="inferred from homology"/>
<accession>A0A3M9LZ91</accession>
<dbReference type="GO" id="GO:0005525">
    <property type="term" value="F:GTP binding"/>
    <property type="evidence" value="ECO:0007669"/>
    <property type="project" value="InterPro"/>
</dbReference>
<dbReference type="Proteomes" id="UP000271678">
    <property type="component" value="Unassembled WGS sequence"/>
</dbReference>
<dbReference type="InterPro" id="IPR022399">
    <property type="entry name" value="TadA-like_ATPase"/>
</dbReference>
<feature type="domain" description="Bacterial type II secretion system protein E" evidence="3">
    <location>
        <begin position="80"/>
        <end position="354"/>
    </location>
</feature>
<evidence type="ECO:0000256" key="1">
    <source>
        <dbReference type="ARBA" id="ARBA00006611"/>
    </source>
</evidence>
<name>A0A3M9LZ91_9MICO</name>
<evidence type="ECO:0000313" key="5">
    <source>
        <dbReference type="Proteomes" id="UP000271678"/>
    </source>
</evidence>
<dbReference type="InterPro" id="IPR001482">
    <property type="entry name" value="T2SS/T4SS_dom"/>
</dbReference>